<evidence type="ECO:0000313" key="4">
    <source>
        <dbReference type="EnsemblMetazoa" id="XP_020905558.2"/>
    </source>
</evidence>
<dbReference type="Proteomes" id="UP000887567">
    <property type="component" value="Unplaced"/>
</dbReference>
<dbReference type="KEGG" id="epa:110243764"/>
<dbReference type="GO" id="GO:0008643">
    <property type="term" value="P:carbohydrate transport"/>
    <property type="evidence" value="ECO:0007669"/>
    <property type="project" value="InterPro"/>
</dbReference>
<keyword evidence="3" id="KW-0472">Membrane</keyword>
<feature type="transmembrane region" description="Helical" evidence="3">
    <location>
        <begin position="141"/>
        <end position="161"/>
    </location>
</feature>
<dbReference type="FunFam" id="1.20.1250.20:FF:000431">
    <property type="entry name" value="Predicted protein"/>
    <property type="match status" value="1"/>
</dbReference>
<evidence type="ECO:0000256" key="2">
    <source>
        <dbReference type="SAM" id="MobiDB-lite"/>
    </source>
</evidence>
<evidence type="ECO:0000313" key="5">
    <source>
        <dbReference type="Proteomes" id="UP000887567"/>
    </source>
</evidence>
<feature type="compositionally biased region" description="Basic and acidic residues" evidence="2">
    <location>
        <begin position="254"/>
        <end position="264"/>
    </location>
</feature>
<dbReference type="RefSeq" id="XP_020905558.2">
    <property type="nucleotide sequence ID" value="XM_021049899.2"/>
</dbReference>
<dbReference type="AlphaFoldDB" id="A0A913XKA9"/>
<keyword evidence="5" id="KW-1185">Reference proteome</keyword>
<dbReference type="Gene3D" id="1.20.1250.20">
    <property type="entry name" value="MFS general substrate transporter like domains"/>
    <property type="match status" value="1"/>
</dbReference>
<dbReference type="InterPro" id="IPR039672">
    <property type="entry name" value="MFS_2"/>
</dbReference>
<dbReference type="PANTHER" id="PTHR11328">
    <property type="entry name" value="MAJOR FACILITATOR SUPERFAMILY DOMAIN-CONTAINING PROTEIN"/>
    <property type="match status" value="1"/>
</dbReference>
<feature type="transmembrane region" description="Helical" evidence="3">
    <location>
        <begin position="72"/>
        <end position="90"/>
    </location>
</feature>
<proteinExistence type="inferred from homology"/>
<keyword evidence="3" id="KW-1133">Transmembrane helix</keyword>
<dbReference type="GeneID" id="110243764"/>
<protein>
    <submittedName>
        <fullName evidence="4">Uncharacterized protein</fullName>
    </submittedName>
</protein>
<dbReference type="GO" id="GO:0005886">
    <property type="term" value="C:plasma membrane"/>
    <property type="evidence" value="ECO:0007669"/>
    <property type="project" value="TreeGrafter"/>
</dbReference>
<dbReference type="Pfam" id="PF13347">
    <property type="entry name" value="MFS_2"/>
    <property type="match status" value="1"/>
</dbReference>
<keyword evidence="3" id="KW-0812">Transmembrane</keyword>
<dbReference type="InterPro" id="IPR036259">
    <property type="entry name" value="MFS_trans_sf"/>
</dbReference>
<feature type="transmembrane region" description="Helical" evidence="3">
    <location>
        <begin position="308"/>
        <end position="331"/>
    </location>
</feature>
<reference evidence="4" key="1">
    <citation type="submission" date="2022-11" db="UniProtKB">
        <authorList>
            <consortium name="EnsemblMetazoa"/>
        </authorList>
    </citation>
    <scope>IDENTIFICATION</scope>
</reference>
<comment type="similarity">
    <text evidence="1">Belongs to the major facilitator superfamily.</text>
</comment>
<feature type="transmembrane region" description="Helical" evidence="3">
    <location>
        <begin position="225"/>
        <end position="243"/>
    </location>
</feature>
<dbReference type="GO" id="GO:0015293">
    <property type="term" value="F:symporter activity"/>
    <property type="evidence" value="ECO:0007669"/>
    <property type="project" value="InterPro"/>
</dbReference>
<feature type="transmembrane region" description="Helical" evidence="3">
    <location>
        <begin position="343"/>
        <end position="362"/>
    </location>
</feature>
<name>A0A913XKA9_EXADI</name>
<feature type="transmembrane region" description="Helical" evidence="3">
    <location>
        <begin position="111"/>
        <end position="129"/>
    </location>
</feature>
<evidence type="ECO:0000256" key="3">
    <source>
        <dbReference type="SAM" id="Phobius"/>
    </source>
</evidence>
<accession>A0A913XKA9</accession>
<dbReference type="OrthoDB" id="1730117at2759"/>
<dbReference type="EnsemblMetazoa" id="XM_021049899.2">
    <property type="protein sequence ID" value="XP_020905558.2"/>
    <property type="gene ID" value="LOC110243764"/>
</dbReference>
<feature type="transmembrane region" description="Helical" evidence="3">
    <location>
        <begin position="37"/>
        <end position="60"/>
    </location>
</feature>
<organism evidence="4 5">
    <name type="scientific">Exaiptasia diaphana</name>
    <name type="common">Tropical sea anemone</name>
    <name type="synonym">Aiptasia pulchella</name>
    <dbReference type="NCBI Taxonomy" id="2652724"/>
    <lineage>
        <taxon>Eukaryota</taxon>
        <taxon>Metazoa</taxon>
        <taxon>Cnidaria</taxon>
        <taxon>Anthozoa</taxon>
        <taxon>Hexacorallia</taxon>
        <taxon>Actiniaria</taxon>
        <taxon>Aiptasiidae</taxon>
        <taxon>Exaiptasia</taxon>
    </lineage>
</organism>
<evidence type="ECO:0000256" key="1">
    <source>
        <dbReference type="ARBA" id="ARBA00008335"/>
    </source>
</evidence>
<feature type="transmembrane region" description="Helical" evidence="3">
    <location>
        <begin position="182"/>
        <end position="205"/>
    </location>
</feature>
<dbReference type="SUPFAM" id="SSF103473">
    <property type="entry name" value="MFS general substrate transporter"/>
    <property type="match status" value="2"/>
</dbReference>
<dbReference type="PANTHER" id="PTHR11328:SF28">
    <property type="entry name" value="MAJOR FACILITATOR SUPERFAMILY DOMAIN-CONTAINING PROTEIN 12"/>
    <property type="match status" value="1"/>
</dbReference>
<feature type="region of interest" description="Disordered" evidence="2">
    <location>
        <begin position="254"/>
        <end position="277"/>
    </location>
</feature>
<sequence length="377" mass="43176">MESCMSFLQPLNQVLMTKCLGRDKKKTVDKTPLKQKICYGVGHVFNDLCIQAWFSYIIIYFTKVIKLSSTNVGYIFLISQIADAISTPFIGYACDKQISKRVGERYGNRKIWHLFGSAGMALVWPFLYSRCLLCDEGVEEWVIVTYYGVLTALFSFFWPMVEISHLSLMPHVARRAKDALELGAIRSALKLGCGVYIYVITWILLGQDSSEKIDETVQKPFTYQTIIVIITGGLFAIIFHWGVDEVGRNRPLGRREQVSIREKPSQPSTSNDPEKRALQEDEQHLEIVTLDPGASPKTWRQWLKTPDLYLMMLIYMTTQNVLNLVQSYFPLYLTQAMQFPKEAIAYFPLIVLVCGIIASFTVKYLNRKFSNRVSNAY</sequence>